<evidence type="ECO:0000313" key="7">
    <source>
        <dbReference type="EMBL" id="KAA5536750.1"/>
    </source>
</evidence>
<feature type="transmembrane region" description="Helical" evidence="6">
    <location>
        <begin position="92"/>
        <end position="116"/>
    </location>
</feature>
<proteinExistence type="inferred from homology"/>
<dbReference type="Pfam" id="PF03379">
    <property type="entry name" value="CcmB"/>
    <property type="match status" value="1"/>
</dbReference>
<evidence type="ECO:0000256" key="3">
    <source>
        <dbReference type="ARBA" id="ARBA00022692"/>
    </source>
</evidence>
<dbReference type="GO" id="GO:0017004">
    <property type="term" value="P:cytochrome complex assembly"/>
    <property type="evidence" value="ECO:0007669"/>
    <property type="project" value="InterPro"/>
</dbReference>
<evidence type="ECO:0000256" key="6">
    <source>
        <dbReference type="SAM" id="Phobius"/>
    </source>
</evidence>
<reference evidence="7 8" key="1">
    <citation type="submission" date="2019-09" db="EMBL/GenBank/DDBJ databases">
        <title>Genome sequence and assembly of Taibaiella sp.</title>
        <authorList>
            <person name="Chhetri G."/>
        </authorList>
    </citation>
    <scope>NUCLEOTIDE SEQUENCE [LARGE SCALE GENOMIC DNA]</scope>
    <source>
        <strain evidence="7 8">KVB11</strain>
    </source>
</reference>
<feature type="transmembrane region" description="Helical" evidence="6">
    <location>
        <begin position="53"/>
        <end position="72"/>
    </location>
</feature>
<keyword evidence="4 6" id="KW-1133">Transmembrane helix</keyword>
<keyword evidence="8" id="KW-1185">Reference proteome</keyword>
<evidence type="ECO:0000256" key="2">
    <source>
        <dbReference type="ARBA" id="ARBA00010544"/>
    </source>
</evidence>
<dbReference type="GO" id="GO:0015232">
    <property type="term" value="F:heme transmembrane transporter activity"/>
    <property type="evidence" value="ECO:0007669"/>
    <property type="project" value="InterPro"/>
</dbReference>
<evidence type="ECO:0000256" key="1">
    <source>
        <dbReference type="ARBA" id="ARBA00004141"/>
    </source>
</evidence>
<dbReference type="GO" id="GO:0016020">
    <property type="term" value="C:membrane"/>
    <property type="evidence" value="ECO:0007669"/>
    <property type="project" value="UniProtKB-SubCell"/>
</dbReference>
<evidence type="ECO:0000256" key="4">
    <source>
        <dbReference type="ARBA" id="ARBA00022989"/>
    </source>
</evidence>
<accession>A0A5M6CQS4</accession>
<sequence>MLYINQILTLLKKDLLLEWRQKHTFFGVVLYVGCTVFVLFMMTGQPESRIWNALFWVAQLFVTVNTVAKSFLQEGISRMRYYFTLVTPLQYILAKMIYSTVMMLFMMFISLLLFNLLLGSPIQNKKTFIIVCCLGASSLSLLFTFLSAIAAQARQNAALMAILGFPIAIPLLMVLSNLALGAVSSVLQEGWAGMAWMMVGMDVLIIGLAMVLFPFLWKE</sequence>
<protein>
    <submittedName>
        <fullName evidence="7">Cytochrome C biogenesis protein</fullName>
    </submittedName>
</protein>
<comment type="caution">
    <text evidence="7">The sequence shown here is derived from an EMBL/GenBank/DDBJ whole genome shotgun (WGS) entry which is preliminary data.</text>
</comment>
<comment type="subcellular location">
    <subcellularLocation>
        <location evidence="1">Membrane</location>
        <topology evidence="1">Multi-pass membrane protein</topology>
    </subcellularLocation>
</comment>
<evidence type="ECO:0000313" key="8">
    <source>
        <dbReference type="Proteomes" id="UP000323632"/>
    </source>
</evidence>
<comment type="similarity">
    <text evidence="2">Belongs to the CcmB/CycW/HelB family.</text>
</comment>
<dbReference type="EMBL" id="VWSH01000001">
    <property type="protein sequence ID" value="KAA5536750.1"/>
    <property type="molecule type" value="Genomic_DNA"/>
</dbReference>
<keyword evidence="3 6" id="KW-0812">Transmembrane</keyword>
<keyword evidence="5 6" id="KW-0472">Membrane</keyword>
<organism evidence="7 8">
    <name type="scientific">Taibaiella lutea</name>
    <dbReference type="NCBI Taxonomy" id="2608001"/>
    <lineage>
        <taxon>Bacteria</taxon>
        <taxon>Pseudomonadati</taxon>
        <taxon>Bacteroidota</taxon>
        <taxon>Chitinophagia</taxon>
        <taxon>Chitinophagales</taxon>
        <taxon>Chitinophagaceae</taxon>
        <taxon>Taibaiella</taxon>
    </lineage>
</organism>
<feature type="transmembrane region" description="Helical" evidence="6">
    <location>
        <begin position="23"/>
        <end position="41"/>
    </location>
</feature>
<name>A0A5M6CQS4_9BACT</name>
<gene>
    <name evidence="7" type="ORF">F0919_03515</name>
</gene>
<feature type="transmembrane region" description="Helical" evidence="6">
    <location>
        <begin position="157"/>
        <end position="183"/>
    </location>
</feature>
<feature type="transmembrane region" description="Helical" evidence="6">
    <location>
        <begin position="195"/>
        <end position="217"/>
    </location>
</feature>
<dbReference type="InterPro" id="IPR003544">
    <property type="entry name" value="Cyt_c_biogenesis_CcmB"/>
</dbReference>
<dbReference type="RefSeq" id="WP_150031327.1">
    <property type="nucleotide sequence ID" value="NZ_VWSH01000001.1"/>
</dbReference>
<dbReference type="Proteomes" id="UP000323632">
    <property type="component" value="Unassembled WGS sequence"/>
</dbReference>
<evidence type="ECO:0000256" key="5">
    <source>
        <dbReference type="ARBA" id="ARBA00023136"/>
    </source>
</evidence>
<dbReference type="AlphaFoldDB" id="A0A5M6CQS4"/>
<feature type="transmembrane region" description="Helical" evidence="6">
    <location>
        <begin position="128"/>
        <end position="151"/>
    </location>
</feature>